<sequence length="45" mass="5205">MINLKAIKKQKRNQETVAQAVDISDGWLCLNSLRRIMQSVLISYK</sequence>
<accession>A0A941FII0</accession>
<organism evidence="1 2">
    <name type="scientific">Peribacillus frigoritolerans</name>
    <dbReference type="NCBI Taxonomy" id="450367"/>
    <lineage>
        <taxon>Bacteria</taxon>
        <taxon>Bacillati</taxon>
        <taxon>Bacillota</taxon>
        <taxon>Bacilli</taxon>
        <taxon>Bacillales</taxon>
        <taxon>Bacillaceae</taxon>
        <taxon>Peribacillus</taxon>
    </lineage>
</organism>
<gene>
    <name evidence="1" type="ORF">KEH51_12350</name>
</gene>
<dbReference type="EMBL" id="JAGTPW010000018">
    <property type="protein sequence ID" value="MBR8644870.1"/>
    <property type="molecule type" value="Genomic_DNA"/>
</dbReference>
<comment type="caution">
    <text evidence="1">The sequence shown here is derived from an EMBL/GenBank/DDBJ whole genome shotgun (WGS) entry which is preliminary data.</text>
</comment>
<reference evidence="1" key="1">
    <citation type="submission" date="2021-04" db="EMBL/GenBank/DDBJ databases">
        <title>Whole genome sequencing of Enterococci isolates from hospitalized patients.</title>
        <authorList>
            <person name="Ogoti B.M."/>
            <person name="Onyambu F.G."/>
        </authorList>
    </citation>
    <scope>NUCLEOTIDE SEQUENCE</scope>
    <source>
        <strain evidence="1">242</strain>
    </source>
</reference>
<proteinExistence type="predicted"/>
<dbReference type="AlphaFoldDB" id="A0A941FII0"/>
<dbReference type="Proteomes" id="UP000680045">
    <property type="component" value="Unassembled WGS sequence"/>
</dbReference>
<name>A0A941FII0_9BACI</name>
<evidence type="ECO:0000313" key="2">
    <source>
        <dbReference type="Proteomes" id="UP000680045"/>
    </source>
</evidence>
<protein>
    <submittedName>
        <fullName evidence="1">Uncharacterized protein</fullName>
    </submittedName>
</protein>
<evidence type="ECO:0000313" key="1">
    <source>
        <dbReference type="EMBL" id="MBR8644870.1"/>
    </source>
</evidence>